<evidence type="ECO:0000313" key="3">
    <source>
        <dbReference type="Proteomes" id="UP000236754"/>
    </source>
</evidence>
<keyword evidence="1" id="KW-0812">Transmembrane</keyword>
<dbReference type="InterPro" id="IPR005133">
    <property type="entry name" value="PhaG_MnhG_YufB"/>
</dbReference>
<evidence type="ECO:0000313" key="2">
    <source>
        <dbReference type="EMBL" id="SEG84123.1"/>
    </source>
</evidence>
<accession>A0A1H6DH77</accession>
<proteinExistence type="predicted"/>
<dbReference type="AlphaFoldDB" id="A0A1H6DH77"/>
<keyword evidence="1" id="KW-1133">Transmembrane helix</keyword>
<sequence length="98" mass="9765">MSGTHIAVLVLLWAGVASVLLSVAALIRLRGPLMRLHALAAASCLGLPLLAVAVALQEGAGRAAVKSLLIGLVFAAGGTASAIAVGKVTSEAEKRGER</sequence>
<feature type="transmembrane region" description="Helical" evidence="1">
    <location>
        <begin position="6"/>
        <end position="29"/>
    </location>
</feature>
<dbReference type="GO" id="GO:0015297">
    <property type="term" value="F:antiporter activity"/>
    <property type="evidence" value="ECO:0007669"/>
    <property type="project" value="InterPro"/>
</dbReference>
<organism evidence="2 3">
    <name type="scientific">Actinacidiphila yanglinensis</name>
    <dbReference type="NCBI Taxonomy" id="310779"/>
    <lineage>
        <taxon>Bacteria</taxon>
        <taxon>Bacillati</taxon>
        <taxon>Actinomycetota</taxon>
        <taxon>Actinomycetes</taxon>
        <taxon>Kitasatosporales</taxon>
        <taxon>Streptomycetaceae</taxon>
        <taxon>Actinacidiphila</taxon>
    </lineage>
</organism>
<dbReference type="EMBL" id="FNVU01000015">
    <property type="protein sequence ID" value="SEG84123.1"/>
    <property type="molecule type" value="Genomic_DNA"/>
</dbReference>
<gene>
    <name evidence="2" type="ORF">SAMN05216223_11511</name>
</gene>
<keyword evidence="1" id="KW-0472">Membrane</keyword>
<protein>
    <submittedName>
        <fullName evidence="2">Na+/H+ antiporter subunit</fullName>
    </submittedName>
</protein>
<feature type="transmembrane region" description="Helical" evidence="1">
    <location>
        <begin position="36"/>
        <end position="56"/>
    </location>
</feature>
<dbReference type="RefSeq" id="WP_160145117.1">
    <property type="nucleotide sequence ID" value="NZ_FNVU01000015.1"/>
</dbReference>
<dbReference type="OrthoDB" id="3700460at2"/>
<dbReference type="Pfam" id="PF03334">
    <property type="entry name" value="PhaG_MnhG_YufB"/>
    <property type="match status" value="1"/>
</dbReference>
<evidence type="ECO:0000256" key="1">
    <source>
        <dbReference type="SAM" id="Phobius"/>
    </source>
</evidence>
<name>A0A1H6DH77_9ACTN</name>
<dbReference type="Proteomes" id="UP000236754">
    <property type="component" value="Unassembled WGS sequence"/>
</dbReference>
<reference evidence="2 3" key="1">
    <citation type="submission" date="2016-10" db="EMBL/GenBank/DDBJ databases">
        <authorList>
            <person name="de Groot N.N."/>
        </authorList>
    </citation>
    <scope>NUCLEOTIDE SEQUENCE [LARGE SCALE GENOMIC DNA]</scope>
    <source>
        <strain evidence="2 3">CGMCC 4.2023</strain>
    </source>
</reference>
<keyword evidence="3" id="KW-1185">Reference proteome</keyword>
<feature type="transmembrane region" description="Helical" evidence="1">
    <location>
        <begin position="68"/>
        <end position="88"/>
    </location>
</feature>
<dbReference type="GO" id="GO:0098662">
    <property type="term" value="P:inorganic cation transmembrane transport"/>
    <property type="evidence" value="ECO:0007669"/>
    <property type="project" value="InterPro"/>
</dbReference>